<name>A0ABD0LEU8_9CAEN</name>
<protein>
    <submittedName>
        <fullName evidence="1">Uncharacterized protein</fullName>
    </submittedName>
</protein>
<organism evidence="1 2">
    <name type="scientific">Batillaria attramentaria</name>
    <dbReference type="NCBI Taxonomy" id="370345"/>
    <lineage>
        <taxon>Eukaryota</taxon>
        <taxon>Metazoa</taxon>
        <taxon>Spiralia</taxon>
        <taxon>Lophotrochozoa</taxon>
        <taxon>Mollusca</taxon>
        <taxon>Gastropoda</taxon>
        <taxon>Caenogastropoda</taxon>
        <taxon>Sorbeoconcha</taxon>
        <taxon>Cerithioidea</taxon>
        <taxon>Batillariidae</taxon>
        <taxon>Batillaria</taxon>
    </lineage>
</organism>
<keyword evidence="2" id="KW-1185">Reference proteome</keyword>
<sequence length="115" mass="13073">MSGSQPTDGLYLELCCCTVNSVMTYREASFSQTKQRGQDTDIRFYVTQYMYCPTSFTTVFSGQALQMRRGLRQADRWMKFIINSDITARNISTTPPPPLLDPTLFSARLQAPKIV</sequence>
<dbReference type="EMBL" id="JACVVK020000054">
    <property type="protein sequence ID" value="KAK7497996.1"/>
    <property type="molecule type" value="Genomic_DNA"/>
</dbReference>
<evidence type="ECO:0000313" key="1">
    <source>
        <dbReference type="EMBL" id="KAK7497996.1"/>
    </source>
</evidence>
<evidence type="ECO:0000313" key="2">
    <source>
        <dbReference type="Proteomes" id="UP001519460"/>
    </source>
</evidence>
<proteinExistence type="predicted"/>
<reference evidence="1 2" key="1">
    <citation type="journal article" date="2023" name="Sci. Data">
        <title>Genome assembly of the Korean intertidal mud-creeper Batillaria attramentaria.</title>
        <authorList>
            <person name="Patra A.K."/>
            <person name="Ho P.T."/>
            <person name="Jun S."/>
            <person name="Lee S.J."/>
            <person name="Kim Y."/>
            <person name="Won Y.J."/>
        </authorList>
    </citation>
    <scope>NUCLEOTIDE SEQUENCE [LARGE SCALE GENOMIC DNA]</scope>
    <source>
        <strain evidence="1">Wonlab-2016</strain>
    </source>
</reference>
<gene>
    <name evidence="1" type="ORF">BaRGS_00010867</name>
</gene>
<dbReference type="AlphaFoldDB" id="A0ABD0LEU8"/>
<accession>A0ABD0LEU8</accession>
<comment type="caution">
    <text evidence="1">The sequence shown here is derived from an EMBL/GenBank/DDBJ whole genome shotgun (WGS) entry which is preliminary data.</text>
</comment>
<dbReference type="Proteomes" id="UP001519460">
    <property type="component" value="Unassembled WGS sequence"/>
</dbReference>